<protein>
    <submittedName>
        <fullName evidence="1">Uncharacterized protein</fullName>
    </submittedName>
</protein>
<dbReference type="EMBL" id="KZ613912">
    <property type="protein sequence ID" value="PMD51623.1"/>
    <property type="molecule type" value="Genomic_DNA"/>
</dbReference>
<reference evidence="1 2" key="1">
    <citation type="submission" date="2016-04" db="EMBL/GenBank/DDBJ databases">
        <title>A degradative enzymes factory behind the ericoid mycorrhizal symbiosis.</title>
        <authorList>
            <consortium name="DOE Joint Genome Institute"/>
            <person name="Martino E."/>
            <person name="Morin E."/>
            <person name="Grelet G."/>
            <person name="Kuo A."/>
            <person name="Kohler A."/>
            <person name="Daghino S."/>
            <person name="Barry K."/>
            <person name="Choi C."/>
            <person name="Cichocki N."/>
            <person name="Clum A."/>
            <person name="Copeland A."/>
            <person name="Hainaut M."/>
            <person name="Haridas S."/>
            <person name="Labutti K."/>
            <person name="Lindquist E."/>
            <person name="Lipzen A."/>
            <person name="Khouja H.-R."/>
            <person name="Murat C."/>
            <person name="Ohm R."/>
            <person name="Olson A."/>
            <person name="Spatafora J."/>
            <person name="Veneault-Fourrey C."/>
            <person name="Henrissat B."/>
            <person name="Grigoriev I."/>
            <person name="Martin F."/>
            <person name="Perotto S."/>
        </authorList>
    </citation>
    <scope>NUCLEOTIDE SEQUENCE [LARGE SCALE GENOMIC DNA]</scope>
    <source>
        <strain evidence="1 2">E</strain>
    </source>
</reference>
<evidence type="ECO:0000313" key="1">
    <source>
        <dbReference type="EMBL" id="PMD51623.1"/>
    </source>
</evidence>
<proteinExistence type="predicted"/>
<dbReference type="InParanoid" id="A0A2J6SLH4"/>
<keyword evidence="2" id="KW-1185">Reference proteome</keyword>
<name>A0A2J6SLH4_9HELO</name>
<organism evidence="1 2">
    <name type="scientific">Hyaloscypha bicolor E</name>
    <dbReference type="NCBI Taxonomy" id="1095630"/>
    <lineage>
        <taxon>Eukaryota</taxon>
        <taxon>Fungi</taxon>
        <taxon>Dikarya</taxon>
        <taxon>Ascomycota</taxon>
        <taxon>Pezizomycotina</taxon>
        <taxon>Leotiomycetes</taxon>
        <taxon>Helotiales</taxon>
        <taxon>Hyaloscyphaceae</taxon>
        <taxon>Hyaloscypha</taxon>
        <taxon>Hyaloscypha bicolor</taxon>
    </lineage>
</organism>
<dbReference type="GeneID" id="36589842"/>
<sequence length="97" mass="10902">MLYCPWDGGFEFEFGISVDESHPSGKFNLWEYNTPNSPPNDSCSIPRPVVWYSCAYRRLASISCGVRFVDKCAAYPLSCTFDPSPSLPKQFYGEDGV</sequence>
<accession>A0A2J6SLH4</accession>
<dbReference type="RefSeq" id="XP_024728527.1">
    <property type="nucleotide sequence ID" value="XM_024881765.1"/>
</dbReference>
<evidence type="ECO:0000313" key="2">
    <source>
        <dbReference type="Proteomes" id="UP000235371"/>
    </source>
</evidence>
<dbReference type="AlphaFoldDB" id="A0A2J6SLH4"/>
<dbReference type="Proteomes" id="UP000235371">
    <property type="component" value="Unassembled WGS sequence"/>
</dbReference>
<gene>
    <name evidence="1" type="ORF">K444DRAFT_620706</name>
</gene>